<feature type="region of interest" description="Disordered" evidence="1">
    <location>
        <begin position="339"/>
        <end position="362"/>
    </location>
</feature>
<reference evidence="4 5" key="1">
    <citation type="submission" date="2016-06" db="EMBL/GenBank/DDBJ databases">
        <title>Evolution of pathogenesis and genome organization in the Tremellales.</title>
        <authorList>
            <person name="Cuomo C."/>
            <person name="Litvintseva A."/>
            <person name="Heitman J."/>
            <person name="Chen Y."/>
            <person name="Sun S."/>
            <person name="Springer D."/>
            <person name="Dromer F."/>
            <person name="Young S."/>
            <person name="Zeng Q."/>
            <person name="Chapman S."/>
            <person name="Gujja S."/>
            <person name="Saif S."/>
            <person name="Birren B."/>
        </authorList>
    </citation>
    <scope>NUCLEOTIDE SEQUENCE [LARGE SCALE GENOMIC DNA]</scope>
    <source>
        <strain evidence="4 5">ATCC 28783</strain>
    </source>
</reference>
<keyword evidence="5" id="KW-1185">Reference proteome</keyword>
<feature type="compositionally biased region" description="Polar residues" evidence="1">
    <location>
        <begin position="255"/>
        <end position="264"/>
    </location>
</feature>
<feature type="region of interest" description="Disordered" evidence="1">
    <location>
        <begin position="242"/>
        <end position="271"/>
    </location>
</feature>
<dbReference type="GO" id="GO:0043399">
    <property type="term" value="F:tRNA adenosine(64)-2'-O-ribosylphosphate transferase activity"/>
    <property type="evidence" value="ECO:0007669"/>
    <property type="project" value="InterPro"/>
</dbReference>
<evidence type="ECO:0000259" key="2">
    <source>
        <dbReference type="Pfam" id="PF04179"/>
    </source>
</evidence>
<dbReference type="OrthoDB" id="45256at2759"/>
<name>A0A4Q1BPP3_TREME</name>
<dbReference type="Proteomes" id="UP000289152">
    <property type="component" value="Unassembled WGS sequence"/>
</dbReference>
<feature type="domain" description="Rit1 DUSP-like" evidence="2">
    <location>
        <begin position="464"/>
        <end position="504"/>
    </location>
</feature>
<organism evidence="4 5">
    <name type="scientific">Tremella mesenterica</name>
    <name type="common">Jelly fungus</name>
    <dbReference type="NCBI Taxonomy" id="5217"/>
    <lineage>
        <taxon>Eukaryota</taxon>
        <taxon>Fungi</taxon>
        <taxon>Dikarya</taxon>
        <taxon>Basidiomycota</taxon>
        <taxon>Agaricomycotina</taxon>
        <taxon>Tremellomycetes</taxon>
        <taxon>Tremellales</taxon>
        <taxon>Tremellaceae</taxon>
        <taxon>Tremella</taxon>
    </lineage>
</organism>
<dbReference type="GO" id="GO:0019988">
    <property type="term" value="P:charged-tRNA amino acid modification"/>
    <property type="evidence" value="ECO:0007669"/>
    <property type="project" value="InterPro"/>
</dbReference>
<proteinExistence type="predicted"/>
<evidence type="ECO:0000256" key="1">
    <source>
        <dbReference type="SAM" id="MobiDB-lite"/>
    </source>
</evidence>
<dbReference type="Pfam" id="PF04179">
    <property type="entry name" value="Init_tRNA_PT"/>
    <property type="match status" value="1"/>
</dbReference>
<comment type="caution">
    <text evidence="4">The sequence shown here is derived from an EMBL/GenBank/DDBJ whole genome shotgun (WGS) entry which is preliminary data.</text>
</comment>
<dbReference type="InterPro" id="IPR033449">
    <property type="entry name" value="Rit1_N"/>
</dbReference>
<dbReference type="PANTHER" id="PTHR31811">
    <property type="entry name" value="TRNA A64-2'-O-RIBOSYLPHOSPHATE TRANSFERASE"/>
    <property type="match status" value="1"/>
</dbReference>
<dbReference type="InterPro" id="IPR007306">
    <property type="entry name" value="Rit1"/>
</dbReference>
<feature type="domain" description="Rit1 N-terminal" evidence="3">
    <location>
        <begin position="8"/>
        <end position="152"/>
    </location>
</feature>
<dbReference type="EMBL" id="SDIL01000025">
    <property type="protein sequence ID" value="RXK39878.1"/>
    <property type="molecule type" value="Genomic_DNA"/>
</dbReference>
<gene>
    <name evidence="4" type="ORF">M231_02812</name>
</gene>
<dbReference type="STRING" id="5217.A0A4Q1BPP3"/>
<dbReference type="InterPro" id="IPR033421">
    <property type="entry name" value="Rit1_DUSP-like"/>
</dbReference>
<feature type="compositionally biased region" description="Low complexity" evidence="1">
    <location>
        <begin position="242"/>
        <end position="254"/>
    </location>
</feature>
<dbReference type="GO" id="GO:0005737">
    <property type="term" value="C:cytoplasm"/>
    <property type="evidence" value="ECO:0007669"/>
    <property type="project" value="TreeGrafter"/>
</dbReference>
<accession>A0A4Q1BPP3</accession>
<evidence type="ECO:0000313" key="5">
    <source>
        <dbReference type="Proteomes" id="UP000289152"/>
    </source>
</evidence>
<dbReference type="VEuPathDB" id="FungiDB:TREMEDRAFT_35639"/>
<dbReference type="Pfam" id="PF17184">
    <property type="entry name" value="Rit1_C"/>
    <property type="match status" value="1"/>
</dbReference>
<sequence length="506" mass="56385">MDLQAEKWSTWNTSLYTPPNIVSSSEKSQIEVLIPEWAEKLLDSSLIIPQLKRPLRPFFLHPATSSPPQIPDDPEWTSIICLSASRWVGGEDDIPASTKVGKRTKGFEYVQGAGDDDELWAKGLTPAIFYKHKQVLLSADQDDLEKLVFELVRDEPHQAALSITHSGPEIPFDRLTISDPLVGIPNSNSLLALDIGPAVSSSPWQYHHREAITIYVVEPVKHPKEYDETYILPVPFTLPSTSTSSLTTRTPSSSAQPLTNTDFSGNVPHLDDHRGKRGRRFVLLLPSPRSSGKVFSQSLIEARNFISSLIEDGQPVILRPGRSEHWDRARTSFEAISNTPTRAEHQPKIPCTTSGNSKDEIGDVMPTVEDRRRIIPLALLALCSIPHLSQFSPSQPQRGIPSSLEGHVGYAGSEISLAGVMESTRDHREETRCQSDPRDRPVWEEIKEREVGTIPKNEEVTGEMKKDEVMVDKSSIADKLYKLVSLWPDGNPPRAALKRVNEILMS</sequence>
<dbReference type="AlphaFoldDB" id="A0A4Q1BPP3"/>
<dbReference type="PANTHER" id="PTHR31811:SF0">
    <property type="entry name" value="TRNA A64-2'-O-RIBOSYLPHOSPHATE TRANSFERASE"/>
    <property type="match status" value="1"/>
</dbReference>
<evidence type="ECO:0000259" key="3">
    <source>
        <dbReference type="Pfam" id="PF17184"/>
    </source>
</evidence>
<evidence type="ECO:0000313" key="4">
    <source>
        <dbReference type="EMBL" id="RXK39878.1"/>
    </source>
</evidence>
<dbReference type="InParanoid" id="A0A4Q1BPP3"/>
<protein>
    <submittedName>
        <fullName evidence="4">Uncharacterized protein</fullName>
    </submittedName>
</protein>